<sequence>MADSSFLLSTISLAQMEPTASKGGTWKAMGGRSVRWRLRVEAMRKRRERG</sequence>
<organism evidence="1">
    <name type="scientific">Fagus sylvatica</name>
    <name type="common">Beechnut</name>
    <dbReference type="NCBI Taxonomy" id="28930"/>
    <lineage>
        <taxon>Eukaryota</taxon>
        <taxon>Viridiplantae</taxon>
        <taxon>Streptophyta</taxon>
        <taxon>Embryophyta</taxon>
        <taxon>Tracheophyta</taxon>
        <taxon>Spermatophyta</taxon>
        <taxon>Magnoliopsida</taxon>
        <taxon>eudicotyledons</taxon>
        <taxon>Gunneridae</taxon>
        <taxon>Pentapetalae</taxon>
        <taxon>rosids</taxon>
        <taxon>fabids</taxon>
        <taxon>Fagales</taxon>
        <taxon>Fagaceae</taxon>
        <taxon>Fagus</taxon>
    </lineage>
</organism>
<dbReference type="EMBL" id="OIVN01000469">
    <property type="protein sequence ID" value="SPC80738.1"/>
    <property type="molecule type" value="Genomic_DNA"/>
</dbReference>
<evidence type="ECO:0000313" key="1">
    <source>
        <dbReference type="EMBL" id="SPC80738.1"/>
    </source>
</evidence>
<name>A0A2N9F0X0_FAGSY</name>
<accession>A0A2N9F0X0</accession>
<protein>
    <submittedName>
        <fullName evidence="1">Uncharacterized protein</fullName>
    </submittedName>
</protein>
<gene>
    <name evidence="1" type="ORF">FSB_LOCUS8620</name>
</gene>
<dbReference type="AlphaFoldDB" id="A0A2N9F0X0"/>
<reference evidence="1" key="1">
    <citation type="submission" date="2018-02" db="EMBL/GenBank/DDBJ databases">
        <authorList>
            <person name="Cohen D.B."/>
            <person name="Kent A.D."/>
        </authorList>
    </citation>
    <scope>NUCLEOTIDE SEQUENCE</scope>
</reference>
<proteinExistence type="predicted"/>